<accession>A0A6G0YJU5</accession>
<keyword evidence="3" id="KW-1185">Reference proteome</keyword>
<evidence type="ECO:0000313" key="2">
    <source>
        <dbReference type="EMBL" id="KAF0771940.1"/>
    </source>
</evidence>
<evidence type="ECO:0000313" key="3">
    <source>
        <dbReference type="Proteomes" id="UP000478052"/>
    </source>
</evidence>
<protein>
    <submittedName>
        <fullName evidence="1">Uncharacterized protein</fullName>
    </submittedName>
</protein>
<gene>
    <name evidence="2" type="ORF">FWK35_00004820</name>
    <name evidence="1" type="ORF">FWK35_00010047</name>
</gene>
<dbReference type="EMBL" id="VUJU01003670">
    <property type="protein sequence ID" value="KAF0757120.1"/>
    <property type="molecule type" value="Genomic_DNA"/>
</dbReference>
<organism evidence="1 3">
    <name type="scientific">Aphis craccivora</name>
    <name type="common">Cowpea aphid</name>
    <dbReference type="NCBI Taxonomy" id="307492"/>
    <lineage>
        <taxon>Eukaryota</taxon>
        <taxon>Metazoa</taxon>
        <taxon>Ecdysozoa</taxon>
        <taxon>Arthropoda</taxon>
        <taxon>Hexapoda</taxon>
        <taxon>Insecta</taxon>
        <taxon>Pterygota</taxon>
        <taxon>Neoptera</taxon>
        <taxon>Paraneoptera</taxon>
        <taxon>Hemiptera</taxon>
        <taxon>Sternorrhyncha</taxon>
        <taxon>Aphidomorpha</taxon>
        <taxon>Aphidoidea</taxon>
        <taxon>Aphididae</taxon>
        <taxon>Aphidini</taxon>
        <taxon>Aphis</taxon>
        <taxon>Aphis</taxon>
    </lineage>
</organism>
<dbReference type="AlphaFoldDB" id="A0A6G0YJU5"/>
<dbReference type="Proteomes" id="UP000478052">
    <property type="component" value="Unassembled WGS sequence"/>
</dbReference>
<proteinExistence type="predicted"/>
<sequence>MIITYRNNASIPNFGGGFRWQSEYPWCIIEVTQKCITTILKLIKNVNLDAEQLKNFILLKIMSRRNLKHTPFDSCFNLYFLWYPWLTNHLRSESFFCPTLPTAWRYPLNHAFFFNIVEHSFLNFTVLKRMLAHCSYLRHFENMCSGCLMFIHFSVCIVVKSDRRPHGSVRWSCHNCT</sequence>
<dbReference type="EMBL" id="VUJU01000231">
    <property type="protein sequence ID" value="KAF0771940.1"/>
    <property type="molecule type" value="Genomic_DNA"/>
</dbReference>
<evidence type="ECO:0000313" key="1">
    <source>
        <dbReference type="EMBL" id="KAF0757120.1"/>
    </source>
</evidence>
<comment type="caution">
    <text evidence="1">The sequence shown here is derived from an EMBL/GenBank/DDBJ whole genome shotgun (WGS) entry which is preliminary data.</text>
</comment>
<name>A0A6G0YJU5_APHCR</name>
<reference evidence="1 3" key="1">
    <citation type="submission" date="2019-08" db="EMBL/GenBank/DDBJ databases">
        <title>Whole genome of Aphis craccivora.</title>
        <authorList>
            <person name="Voronova N.V."/>
            <person name="Shulinski R.S."/>
            <person name="Bandarenka Y.V."/>
            <person name="Zhorov D.G."/>
            <person name="Warner D."/>
        </authorList>
    </citation>
    <scope>NUCLEOTIDE SEQUENCE [LARGE SCALE GENOMIC DNA]</scope>
    <source>
        <strain evidence="1">180601</strain>
        <tissue evidence="1">Whole Body</tissue>
    </source>
</reference>